<dbReference type="AlphaFoldDB" id="A0A3D4S432"/>
<dbReference type="SUPFAM" id="SSF51556">
    <property type="entry name" value="Metallo-dependent hydrolases"/>
    <property type="match status" value="1"/>
</dbReference>
<dbReference type="InterPro" id="IPR006330">
    <property type="entry name" value="Ado/ade_deaminase"/>
</dbReference>
<evidence type="ECO:0000259" key="7">
    <source>
        <dbReference type="Pfam" id="PF00962"/>
    </source>
</evidence>
<dbReference type="Proteomes" id="UP000262195">
    <property type="component" value="Unassembled WGS sequence"/>
</dbReference>
<evidence type="ECO:0000256" key="2">
    <source>
        <dbReference type="ARBA" id="ARBA00006676"/>
    </source>
</evidence>
<dbReference type="InterPro" id="IPR001365">
    <property type="entry name" value="A_deaminase_dom"/>
</dbReference>
<sequence length="333" mass="37266">MQRDQIKILPKVELHCHLDGSIRLETLKRLAEKDGVPVASVEAVHAPKKCLSLQDYLDSFDAVLPLLQLEENLRLASYDLIEQVALENVSYIEIRFAPLLHQRKGLTVAQIISAVCDGITAAQEKYAVKANVLVSGMRHHSQERNNELLNEIKELHNSRVVGFDFAGNEEDHGNLKLKSCIKKGLNSGLRLTLHSGECGCSHNVLEAIELGAERIGHGVAIKDDPAIMAVCRDKGTLLELCPTSNLQTNAIDSWEDYPFRLFLAQQLKCCINTDNRTVSQTSLTDEYEKLAEHFDLTYDEMKELNLNAIEGSFADEKTKKEIITQIINSYSDL</sequence>
<dbReference type="InterPro" id="IPR032466">
    <property type="entry name" value="Metal_Hydrolase"/>
</dbReference>
<dbReference type="EMBL" id="DQHO01000006">
    <property type="protein sequence ID" value="HCS93252.1"/>
    <property type="molecule type" value="Genomic_DNA"/>
</dbReference>
<dbReference type="CDD" id="cd01320">
    <property type="entry name" value="ADA"/>
    <property type="match status" value="1"/>
</dbReference>
<dbReference type="EC" id="3.5.4.4" evidence="3"/>
<keyword evidence="5" id="KW-0378">Hydrolase</keyword>
<keyword evidence="4" id="KW-0479">Metal-binding</keyword>
<evidence type="ECO:0000313" key="8">
    <source>
        <dbReference type="EMBL" id="HCS93252.1"/>
    </source>
</evidence>
<protein>
    <recommendedName>
        <fullName evidence="3">adenosine deaminase</fullName>
        <ecNumber evidence="3">3.5.4.4</ecNumber>
    </recommendedName>
</protein>
<dbReference type="Pfam" id="PF00962">
    <property type="entry name" value="A_deaminase"/>
    <property type="match status" value="1"/>
</dbReference>
<dbReference type="PANTHER" id="PTHR11409">
    <property type="entry name" value="ADENOSINE DEAMINASE"/>
    <property type="match status" value="1"/>
</dbReference>
<dbReference type="GO" id="GO:0046872">
    <property type="term" value="F:metal ion binding"/>
    <property type="evidence" value="ECO:0007669"/>
    <property type="project" value="UniProtKB-KW"/>
</dbReference>
<gene>
    <name evidence="8" type="primary">add</name>
    <name evidence="8" type="ORF">DIW15_00905</name>
</gene>
<dbReference type="Gene3D" id="3.20.20.140">
    <property type="entry name" value="Metal-dependent hydrolases"/>
    <property type="match status" value="1"/>
</dbReference>
<feature type="domain" description="Adenosine deaminase" evidence="7">
    <location>
        <begin position="10"/>
        <end position="327"/>
    </location>
</feature>
<dbReference type="NCBIfam" id="TIGR01430">
    <property type="entry name" value="aden_deam"/>
    <property type="match status" value="1"/>
</dbReference>
<reference evidence="8 9" key="1">
    <citation type="journal article" date="2018" name="Nat. Biotechnol.">
        <title>A standardized bacterial taxonomy based on genome phylogeny substantially revises the tree of life.</title>
        <authorList>
            <person name="Parks D.H."/>
            <person name="Chuvochina M."/>
            <person name="Waite D.W."/>
            <person name="Rinke C."/>
            <person name="Skarshewski A."/>
            <person name="Chaumeil P.A."/>
            <person name="Hugenholtz P."/>
        </authorList>
    </citation>
    <scope>NUCLEOTIDE SEQUENCE [LARGE SCALE GENOMIC DNA]</scope>
    <source>
        <strain evidence="8">UBA11306</strain>
    </source>
</reference>
<accession>A0A3D4S432</accession>
<comment type="cofactor">
    <cofactor evidence="1">
        <name>Zn(2+)</name>
        <dbReference type="ChEBI" id="CHEBI:29105"/>
    </cofactor>
</comment>
<dbReference type="GO" id="GO:0043103">
    <property type="term" value="P:hypoxanthine salvage"/>
    <property type="evidence" value="ECO:0007669"/>
    <property type="project" value="TreeGrafter"/>
</dbReference>
<evidence type="ECO:0000256" key="4">
    <source>
        <dbReference type="ARBA" id="ARBA00022723"/>
    </source>
</evidence>
<dbReference type="GO" id="GO:0005829">
    <property type="term" value="C:cytosol"/>
    <property type="evidence" value="ECO:0007669"/>
    <property type="project" value="TreeGrafter"/>
</dbReference>
<proteinExistence type="inferred from homology"/>
<dbReference type="GO" id="GO:0046103">
    <property type="term" value="P:inosine biosynthetic process"/>
    <property type="evidence" value="ECO:0007669"/>
    <property type="project" value="TreeGrafter"/>
</dbReference>
<evidence type="ECO:0000256" key="6">
    <source>
        <dbReference type="ARBA" id="ARBA00022833"/>
    </source>
</evidence>
<organism evidence="8 9">
    <name type="scientific">Bavariicoccus seileri</name>
    <dbReference type="NCBI Taxonomy" id="549685"/>
    <lineage>
        <taxon>Bacteria</taxon>
        <taxon>Bacillati</taxon>
        <taxon>Bacillota</taxon>
        <taxon>Bacilli</taxon>
        <taxon>Lactobacillales</taxon>
        <taxon>Enterococcaceae</taxon>
        <taxon>Bavariicoccus</taxon>
    </lineage>
</organism>
<comment type="similarity">
    <text evidence="2">Belongs to the metallo-dependent hydrolases superfamily. Adenosine and AMP deaminases family.</text>
</comment>
<dbReference type="GO" id="GO:0006154">
    <property type="term" value="P:adenosine catabolic process"/>
    <property type="evidence" value="ECO:0007669"/>
    <property type="project" value="TreeGrafter"/>
</dbReference>
<name>A0A3D4S432_9ENTE</name>
<evidence type="ECO:0000256" key="3">
    <source>
        <dbReference type="ARBA" id="ARBA00012784"/>
    </source>
</evidence>
<evidence type="ECO:0000313" key="9">
    <source>
        <dbReference type="Proteomes" id="UP000262195"/>
    </source>
</evidence>
<evidence type="ECO:0000256" key="5">
    <source>
        <dbReference type="ARBA" id="ARBA00022801"/>
    </source>
</evidence>
<evidence type="ECO:0000256" key="1">
    <source>
        <dbReference type="ARBA" id="ARBA00001947"/>
    </source>
</evidence>
<dbReference type="STRING" id="1121105.GCA_000421665_01271"/>
<comment type="caution">
    <text evidence="8">The sequence shown here is derived from an EMBL/GenBank/DDBJ whole genome shotgun (WGS) entry which is preliminary data.</text>
</comment>
<dbReference type="RefSeq" id="WP_022796537.1">
    <property type="nucleotide sequence ID" value="NZ_JBQDSL010000032.1"/>
</dbReference>
<keyword evidence="6" id="KW-0862">Zinc</keyword>
<dbReference type="PANTHER" id="PTHR11409:SF43">
    <property type="entry name" value="ADENOSINE DEAMINASE"/>
    <property type="match status" value="1"/>
</dbReference>
<dbReference type="GO" id="GO:0004000">
    <property type="term" value="F:adenosine deaminase activity"/>
    <property type="evidence" value="ECO:0007669"/>
    <property type="project" value="UniProtKB-ARBA"/>
</dbReference>